<feature type="region of interest" description="Disordered" evidence="1">
    <location>
        <begin position="209"/>
        <end position="236"/>
    </location>
</feature>
<reference evidence="2" key="2">
    <citation type="journal article" date="2020" name="Nat. Commun.">
        <title>Large-scale genome sequencing of mycorrhizal fungi provides insights into the early evolution of symbiotic traits.</title>
        <authorList>
            <person name="Miyauchi S."/>
            <person name="Kiss E."/>
            <person name="Kuo A."/>
            <person name="Drula E."/>
            <person name="Kohler A."/>
            <person name="Sanchez-Garcia M."/>
            <person name="Morin E."/>
            <person name="Andreopoulos B."/>
            <person name="Barry K.W."/>
            <person name="Bonito G."/>
            <person name="Buee M."/>
            <person name="Carver A."/>
            <person name="Chen C."/>
            <person name="Cichocki N."/>
            <person name="Clum A."/>
            <person name="Culley D."/>
            <person name="Crous P.W."/>
            <person name="Fauchery L."/>
            <person name="Girlanda M."/>
            <person name="Hayes R.D."/>
            <person name="Keri Z."/>
            <person name="LaButti K."/>
            <person name="Lipzen A."/>
            <person name="Lombard V."/>
            <person name="Magnuson J."/>
            <person name="Maillard F."/>
            <person name="Murat C."/>
            <person name="Nolan M."/>
            <person name="Ohm R.A."/>
            <person name="Pangilinan J."/>
            <person name="Pereira M.F."/>
            <person name="Perotto S."/>
            <person name="Peter M."/>
            <person name="Pfister S."/>
            <person name="Riley R."/>
            <person name="Sitrit Y."/>
            <person name="Stielow J.B."/>
            <person name="Szollosi G."/>
            <person name="Zifcakova L."/>
            <person name="Stursova M."/>
            <person name="Spatafora J.W."/>
            <person name="Tedersoo L."/>
            <person name="Vaario L.M."/>
            <person name="Yamada A."/>
            <person name="Yan M."/>
            <person name="Wang P."/>
            <person name="Xu J."/>
            <person name="Bruns T."/>
            <person name="Baldrian P."/>
            <person name="Vilgalys R."/>
            <person name="Dunand C."/>
            <person name="Henrissat B."/>
            <person name="Grigoriev I.V."/>
            <person name="Hibbett D."/>
            <person name="Nagy L.G."/>
            <person name="Martin F.M."/>
        </authorList>
    </citation>
    <scope>NUCLEOTIDE SEQUENCE</scope>
    <source>
        <strain evidence="2">BED1</strain>
    </source>
</reference>
<sequence length="236" mass="26744">MLFPQGRPPLRIIKAVYPTFNKSDEIKYGLPIYGQAIQLLNCWRNMISNVACEIMANFLKDNCEDLILQEFASILLEDLSFAYKDFGNTISDKAFQSVLLFNLLRATHVQQTCGWVDIPSFDLWSKYIHSVKGTLAPWTAALEHAFKLAVDGYFEKIAITANGEDCTIDEETNETLSSELDMGNATSAAKGKQLNWKLFRMLNKMTREENTKSTTFSHQNWGGQMEMTTNQSPTKS</sequence>
<evidence type="ECO:0000256" key="1">
    <source>
        <dbReference type="SAM" id="MobiDB-lite"/>
    </source>
</evidence>
<keyword evidence="3" id="KW-1185">Reference proteome</keyword>
<dbReference type="Proteomes" id="UP001194468">
    <property type="component" value="Unassembled WGS sequence"/>
</dbReference>
<feature type="compositionally biased region" description="Polar residues" evidence="1">
    <location>
        <begin position="212"/>
        <end position="236"/>
    </location>
</feature>
<dbReference type="EMBL" id="WHUW01000043">
    <property type="protein sequence ID" value="KAF8432127.1"/>
    <property type="molecule type" value="Genomic_DNA"/>
</dbReference>
<name>A0AAD4BJA0_BOLED</name>
<protein>
    <submittedName>
        <fullName evidence="2">Uncharacterized protein</fullName>
    </submittedName>
</protein>
<proteinExistence type="predicted"/>
<organism evidence="2 3">
    <name type="scientific">Boletus edulis BED1</name>
    <dbReference type="NCBI Taxonomy" id="1328754"/>
    <lineage>
        <taxon>Eukaryota</taxon>
        <taxon>Fungi</taxon>
        <taxon>Dikarya</taxon>
        <taxon>Basidiomycota</taxon>
        <taxon>Agaricomycotina</taxon>
        <taxon>Agaricomycetes</taxon>
        <taxon>Agaricomycetidae</taxon>
        <taxon>Boletales</taxon>
        <taxon>Boletineae</taxon>
        <taxon>Boletaceae</taxon>
        <taxon>Boletoideae</taxon>
        <taxon>Boletus</taxon>
    </lineage>
</organism>
<evidence type="ECO:0000313" key="3">
    <source>
        <dbReference type="Proteomes" id="UP001194468"/>
    </source>
</evidence>
<comment type="caution">
    <text evidence="2">The sequence shown here is derived from an EMBL/GenBank/DDBJ whole genome shotgun (WGS) entry which is preliminary data.</text>
</comment>
<evidence type="ECO:0000313" key="2">
    <source>
        <dbReference type="EMBL" id="KAF8432127.1"/>
    </source>
</evidence>
<gene>
    <name evidence="2" type="ORF">L210DRAFT_933851</name>
</gene>
<reference evidence="2" key="1">
    <citation type="submission" date="2019-10" db="EMBL/GenBank/DDBJ databases">
        <authorList>
            <consortium name="DOE Joint Genome Institute"/>
            <person name="Kuo A."/>
            <person name="Miyauchi S."/>
            <person name="Kiss E."/>
            <person name="Drula E."/>
            <person name="Kohler A."/>
            <person name="Sanchez-Garcia M."/>
            <person name="Andreopoulos B."/>
            <person name="Barry K.W."/>
            <person name="Bonito G."/>
            <person name="Buee M."/>
            <person name="Carver A."/>
            <person name="Chen C."/>
            <person name="Cichocki N."/>
            <person name="Clum A."/>
            <person name="Culley D."/>
            <person name="Crous P.W."/>
            <person name="Fauchery L."/>
            <person name="Girlanda M."/>
            <person name="Hayes R."/>
            <person name="Keri Z."/>
            <person name="LaButti K."/>
            <person name="Lipzen A."/>
            <person name="Lombard V."/>
            <person name="Magnuson J."/>
            <person name="Maillard F."/>
            <person name="Morin E."/>
            <person name="Murat C."/>
            <person name="Nolan M."/>
            <person name="Ohm R."/>
            <person name="Pangilinan J."/>
            <person name="Pereira M."/>
            <person name="Perotto S."/>
            <person name="Peter M."/>
            <person name="Riley R."/>
            <person name="Sitrit Y."/>
            <person name="Stielow B."/>
            <person name="Szollosi G."/>
            <person name="Zifcakova L."/>
            <person name="Stursova M."/>
            <person name="Spatafora J.W."/>
            <person name="Tedersoo L."/>
            <person name="Vaario L.-M."/>
            <person name="Yamada A."/>
            <person name="Yan M."/>
            <person name="Wang P."/>
            <person name="Xu J."/>
            <person name="Bruns T."/>
            <person name="Baldrian P."/>
            <person name="Vilgalys R."/>
            <person name="Henrissat B."/>
            <person name="Grigoriev I.V."/>
            <person name="Hibbett D."/>
            <person name="Nagy L.G."/>
            <person name="Martin F.M."/>
        </authorList>
    </citation>
    <scope>NUCLEOTIDE SEQUENCE</scope>
    <source>
        <strain evidence="2">BED1</strain>
    </source>
</reference>
<dbReference type="AlphaFoldDB" id="A0AAD4BJA0"/>
<accession>A0AAD4BJA0</accession>